<evidence type="ECO:0000313" key="5">
    <source>
        <dbReference type="EMBL" id="MCI2283356.1"/>
    </source>
</evidence>
<dbReference type="CDD" id="cd09020">
    <property type="entry name" value="D-hex-6-P-epi_like"/>
    <property type="match status" value="1"/>
</dbReference>
<comment type="catalytic activity">
    <reaction evidence="1">
        <text>alpha-D-glucose 6-phosphate = beta-D-glucose 6-phosphate</text>
        <dbReference type="Rhea" id="RHEA:16249"/>
        <dbReference type="ChEBI" id="CHEBI:58225"/>
        <dbReference type="ChEBI" id="CHEBI:58247"/>
        <dbReference type="EC" id="5.1.3.15"/>
    </reaction>
</comment>
<dbReference type="Proteomes" id="UP001139646">
    <property type="component" value="Unassembled WGS sequence"/>
</dbReference>
<protein>
    <recommendedName>
        <fullName evidence="4">Putative glucose-6-phosphate 1-epimerase</fullName>
        <ecNumber evidence="4">5.1.3.15</ecNumber>
    </recommendedName>
</protein>
<dbReference type="InterPro" id="IPR014718">
    <property type="entry name" value="GH-type_carb-bd"/>
</dbReference>
<evidence type="ECO:0000256" key="4">
    <source>
        <dbReference type="PIRNR" id="PIRNR016020"/>
    </source>
</evidence>
<dbReference type="EMBL" id="JAKKSL010000001">
    <property type="protein sequence ID" value="MCI2283356.1"/>
    <property type="molecule type" value="Genomic_DNA"/>
</dbReference>
<sequence>MLLSKNECGQVHQKKLLQGISVLEVAHNNAKAKISLYGGQVLSWQPTGEKDVFWLSKTSDFEQGKAIRGGIPLCWPWFGSHPNDVENKMGNHGFARTQQWQVDNIEISEEGIEICLYWQGVNMSDLWPFSSELKQVIFIGQSFKQVLQMTNLSDQDAYYTGALHSYFSVSSPTTIKMTALDQAPFYDKLTDQLHEPQSLESFSGPVDRIYDTNQIVKIIDAQWQRTIELNASNTNQWVFWNPGTELANAMADVHTHGEEEFVCLEAANTQMQRLAWTDCHHGTSHLNWS</sequence>
<dbReference type="SUPFAM" id="SSF74650">
    <property type="entry name" value="Galactose mutarotase-like"/>
    <property type="match status" value="1"/>
</dbReference>
<evidence type="ECO:0000256" key="2">
    <source>
        <dbReference type="ARBA" id="ARBA00005866"/>
    </source>
</evidence>
<dbReference type="EC" id="5.1.3.15" evidence="4"/>
<dbReference type="PIRSF" id="PIRSF016020">
    <property type="entry name" value="PHexose_mutarotase"/>
    <property type="match status" value="1"/>
</dbReference>
<dbReference type="Pfam" id="PF01263">
    <property type="entry name" value="Aldose_epim"/>
    <property type="match status" value="1"/>
</dbReference>
<dbReference type="RefSeq" id="WP_242284751.1">
    <property type="nucleotide sequence ID" value="NZ_JAKKSL010000001.1"/>
</dbReference>
<dbReference type="InterPro" id="IPR025532">
    <property type="entry name" value="G6P_1-epimerase"/>
</dbReference>
<comment type="similarity">
    <text evidence="2 4">Belongs to the glucose-6-phosphate 1-epimerase family.</text>
</comment>
<comment type="caution">
    <text evidence="5">The sequence shown here is derived from an EMBL/GenBank/DDBJ whole genome shotgun (WGS) entry which is preliminary data.</text>
</comment>
<dbReference type="PANTHER" id="PTHR11122">
    <property type="entry name" value="APOSPORY-ASSOCIATED PROTEIN C-RELATED"/>
    <property type="match status" value="1"/>
</dbReference>
<keyword evidence="6" id="KW-1185">Reference proteome</keyword>
<keyword evidence="3 4" id="KW-0413">Isomerase</keyword>
<dbReference type="Gene3D" id="2.70.98.10">
    <property type="match status" value="1"/>
</dbReference>
<evidence type="ECO:0000313" key="6">
    <source>
        <dbReference type="Proteomes" id="UP001139646"/>
    </source>
</evidence>
<dbReference type="PANTHER" id="PTHR11122:SF13">
    <property type="entry name" value="GLUCOSE-6-PHOSPHATE 1-EPIMERASE"/>
    <property type="match status" value="1"/>
</dbReference>
<accession>A0ABS9WZD3</accession>
<organism evidence="5 6">
    <name type="scientific">Colwellia maritima</name>
    <dbReference type="NCBI Taxonomy" id="2912588"/>
    <lineage>
        <taxon>Bacteria</taxon>
        <taxon>Pseudomonadati</taxon>
        <taxon>Pseudomonadota</taxon>
        <taxon>Gammaproteobacteria</taxon>
        <taxon>Alteromonadales</taxon>
        <taxon>Colwelliaceae</taxon>
        <taxon>Colwellia</taxon>
    </lineage>
</organism>
<gene>
    <name evidence="5" type="ORF">L3081_08020</name>
</gene>
<evidence type="ECO:0000256" key="1">
    <source>
        <dbReference type="ARBA" id="ARBA00001096"/>
    </source>
</evidence>
<reference evidence="5" key="1">
    <citation type="submission" date="2022-01" db="EMBL/GenBank/DDBJ databases">
        <title>Colwellia maritima, isolated from seawater.</title>
        <authorList>
            <person name="Kristyanto S."/>
            <person name="Jung J."/>
            <person name="Jeon C.O."/>
        </authorList>
    </citation>
    <scope>NUCLEOTIDE SEQUENCE</scope>
    <source>
        <strain evidence="5">MSW7</strain>
    </source>
</reference>
<dbReference type="InterPro" id="IPR008183">
    <property type="entry name" value="Aldose_1/G6P_1-epimerase"/>
</dbReference>
<proteinExistence type="inferred from homology"/>
<evidence type="ECO:0000256" key="3">
    <source>
        <dbReference type="ARBA" id="ARBA00023235"/>
    </source>
</evidence>
<name>A0ABS9WZD3_9GAMM</name>
<dbReference type="InterPro" id="IPR011013">
    <property type="entry name" value="Gal_mutarotase_sf_dom"/>
</dbReference>